<proteinExistence type="inferred from homology"/>
<sequence>MSGSSVLYDVPGPRAKARNLILGVLAGIGVLGLLWYVYRSLADANQFTAAMWDPFQYTFVQEKILTGLLDTLKVFGTAAALSLILGALLAAGRLSDHRPVRTVCTAVVQFFRAMPLLIMIFALYQSFFTSDPFWGLVIGLSLYNGSVQAEIIRSGINAVPRGQGEAAFALGLRKTQVMTTVLVPQAVRSMLPAIIGQLVVTLKDTSLGFVITYPELLYAGKLIASNTATPDGYPYIPVTIIIGAIYITLCLLLTALAKWIEGRSRRGANRRTPAAA</sequence>
<organism evidence="9">
    <name type="scientific">Kitasatospora sp. CMC57</name>
    <dbReference type="NCBI Taxonomy" id="3231513"/>
    <lineage>
        <taxon>Bacteria</taxon>
        <taxon>Bacillati</taxon>
        <taxon>Actinomycetota</taxon>
        <taxon>Actinomycetes</taxon>
        <taxon>Kitasatosporales</taxon>
        <taxon>Streptomycetaceae</taxon>
        <taxon>Kitasatospora</taxon>
    </lineage>
</organism>
<dbReference type="NCBIfam" id="TIGR01726">
    <property type="entry name" value="HEQRo_perm_3TM"/>
    <property type="match status" value="1"/>
</dbReference>
<protein>
    <submittedName>
        <fullName evidence="9">Amino acid ABC transporter permease</fullName>
    </submittedName>
</protein>
<evidence type="ECO:0000313" key="9">
    <source>
        <dbReference type="EMBL" id="BFP45746.1"/>
    </source>
</evidence>
<evidence type="ECO:0000256" key="5">
    <source>
        <dbReference type="ARBA" id="ARBA00022989"/>
    </source>
</evidence>
<feature type="domain" description="ABC transmembrane type-1" evidence="8">
    <location>
        <begin position="68"/>
        <end position="257"/>
    </location>
</feature>
<evidence type="ECO:0000256" key="3">
    <source>
        <dbReference type="ARBA" id="ARBA00022475"/>
    </source>
</evidence>
<accession>A0AB33JWC7</accession>
<dbReference type="GO" id="GO:0006865">
    <property type="term" value="P:amino acid transport"/>
    <property type="evidence" value="ECO:0007669"/>
    <property type="project" value="TreeGrafter"/>
</dbReference>
<keyword evidence="5 7" id="KW-1133">Transmembrane helix</keyword>
<dbReference type="CDD" id="cd06261">
    <property type="entry name" value="TM_PBP2"/>
    <property type="match status" value="1"/>
</dbReference>
<dbReference type="AlphaFoldDB" id="A0AB33JWC7"/>
<dbReference type="InterPro" id="IPR010065">
    <property type="entry name" value="AA_ABC_transptr_permease_3TM"/>
</dbReference>
<dbReference type="EMBL" id="AP035881">
    <property type="protein sequence ID" value="BFP45746.1"/>
    <property type="molecule type" value="Genomic_DNA"/>
</dbReference>
<keyword evidence="4 7" id="KW-0812">Transmembrane</keyword>
<dbReference type="InterPro" id="IPR035906">
    <property type="entry name" value="MetI-like_sf"/>
</dbReference>
<keyword evidence="2 7" id="KW-0813">Transport</keyword>
<evidence type="ECO:0000256" key="2">
    <source>
        <dbReference type="ARBA" id="ARBA00022448"/>
    </source>
</evidence>
<feature type="transmembrane region" description="Helical" evidence="7">
    <location>
        <begin position="235"/>
        <end position="256"/>
    </location>
</feature>
<dbReference type="Gene3D" id="1.10.3720.10">
    <property type="entry name" value="MetI-like"/>
    <property type="match status" value="1"/>
</dbReference>
<evidence type="ECO:0000256" key="1">
    <source>
        <dbReference type="ARBA" id="ARBA00004651"/>
    </source>
</evidence>
<dbReference type="InterPro" id="IPR000515">
    <property type="entry name" value="MetI-like"/>
</dbReference>
<dbReference type="PROSITE" id="PS50928">
    <property type="entry name" value="ABC_TM1"/>
    <property type="match status" value="1"/>
</dbReference>
<dbReference type="PANTHER" id="PTHR30614:SF21">
    <property type="entry name" value="AMINO ACID ABC TRANSPORTER PERMEASE"/>
    <property type="match status" value="1"/>
</dbReference>
<dbReference type="PANTHER" id="PTHR30614">
    <property type="entry name" value="MEMBRANE COMPONENT OF AMINO ACID ABC TRANSPORTER"/>
    <property type="match status" value="1"/>
</dbReference>
<evidence type="ECO:0000256" key="4">
    <source>
        <dbReference type="ARBA" id="ARBA00022692"/>
    </source>
</evidence>
<dbReference type="Pfam" id="PF00528">
    <property type="entry name" value="BPD_transp_1"/>
    <property type="match status" value="1"/>
</dbReference>
<feature type="transmembrane region" description="Helical" evidence="7">
    <location>
        <begin position="72"/>
        <end position="91"/>
    </location>
</feature>
<dbReference type="SUPFAM" id="SSF161098">
    <property type="entry name" value="MetI-like"/>
    <property type="match status" value="1"/>
</dbReference>
<gene>
    <name evidence="9" type="ORF">KCMC57_21140</name>
</gene>
<dbReference type="RefSeq" id="WP_407988225.1">
    <property type="nucleotide sequence ID" value="NZ_AP035881.2"/>
</dbReference>
<evidence type="ECO:0000256" key="7">
    <source>
        <dbReference type="RuleBase" id="RU363032"/>
    </source>
</evidence>
<evidence type="ECO:0000259" key="8">
    <source>
        <dbReference type="PROSITE" id="PS50928"/>
    </source>
</evidence>
<comment type="subcellular location">
    <subcellularLocation>
        <location evidence="1 7">Cell membrane</location>
        <topology evidence="1 7">Multi-pass membrane protein</topology>
    </subcellularLocation>
</comment>
<reference evidence="9" key="1">
    <citation type="submission" date="2024-07" db="EMBL/GenBank/DDBJ databases">
        <title>Complete genome sequences of cellulolytic bacteria, Kitasatospora sp. CMC57 and Streptomyces sp. CMC78, isolated from Japanese agricultural soil.</title>
        <authorList>
            <person name="Hashimoto T."/>
            <person name="Ito M."/>
            <person name="Iwamoto M."/>
            <person name="Fukahori D."/>
            <person name="Shoda T."/>
            <person name="Sakoda M."/>
            <person name="Morohoshi T."/>
            <person name="Mitsuboshi M."/>
            <person name="Nishizawa T."/>
        </authorList>
    </citation>
    <scope>NUCLEOTIDE SEQUENCE</scope>
    <source>
        <strain evidence="9">CMC57</strain>
    </source>
</reference>
<dbReference type="GO" id="GO:0043190">
    <property type="term" value="C:ATP-binding cassette (ABC) transporter complex"/>
    <property type="evidence" value="ECO:0007669"/>
    <property type="project" value="InterPro"/>
</dbReference>
<name>A0AB33JWC7_9ACTN</name>
<keyword evidence="6 7" id="KW-0472">Membrane</keyword>
<dbReference type="GO" id="GO:0022857">
    <property type="term" value="F:transmembrane transporter activity"/>
    <property type="evidence" value="ECO:0007669"/>
    <property type="project" value="InterPro"/>
</dbReference>
<keyword evidence="3" id="KW-1003">Cell membrane</keyword>
<feature type="transmembrane region" description="Helical" evidence="7">
    <location>
        <begin position="103"/>
        <end position="124"/>
    </location>
</feature>
<evidence type="ECO:0000256" key="6">
    <source>
        <dbReference type="ARBA" id="ARBA00023136"/>
    </source>
</evidence>
<dbReference type="InterPro" id="IPR043429">
    <property type="entry name" value="ArtM/GltK/GlnP/TcyL/YhdX-like"/>
</dbReference>
<comment type="similarity">
    <text evidence="7">Belongs to the binding-protein-dependent transport system permease family.</text>
</comment>
<feature type="transmembrane region" description="Helical" evidence="7">
    <location>
        <begin position="20"/>
        <end position="38"/>
    </location>
</feature>